<sequence>MTIMNMSCSKKYSKWLEEELQKGNIAFYKYSEFENVEYIGKEILDTLDKMPKETVDEVFITNRNRRLIPILTRNGSPNLLSVGPSTQIFREPSSSSFRRILNRSNSSQ</sequence>
<name>A0A9N9BZF2_9GLOM</name>
<gene>
    <name evidence="1" type="ORF">DERYTH_LOCUS6889</name>
</gene>
<dbReference type="Proteomes" id="UP000789405">
    <property type="component" value="Unassembled WGS sequence"/>
</dbReference>
<reference evidence="1" key="1">
    <citation type="submission" date="2021-06" db="EMBL/GenBank/DDBJ databases">
        <authorList>
            <person name="Kallberg Y."/>
            <person name="Tangrot J."/>
            <person name="Rosling A."/>
        </authorList>
    </citation>
    <scope>NUCLEOTIDE SEQUENCE</scope>
    <source>
        <strain evidence="1">MA453B</strain>
    </source>
</reference>
<evidence type="ECO:0000313" key="1">
    <source>
        <dbReference type="EMBL" id="CAG8585209.1"/>
    </source>
</evidence>
<evidence type="ECO:0000313" key="2">
    <source>
        <dbReference type="Proteomes" id="UP000789405"/>
    </source>
</evidence>
<feature type="non-terminal residue" evidence="1">
    <location>
        <position position="108"/>
    </location>
</feature>
<comment type="caution">
    <text evidence="1">The sequence shown here is derived from an EMBL/GenBank/DDBJ whole genome shotgun (WGS) entry which is preliminary data.</text>
</comment>
<dbReference type="EMBL" id="CAJVPY010003218">
    <property type="protein sequence ID" value="CAG8585209.1"/>
    <property type="molecule type" value="Genomic_DNA"/>
</dbReference>
<proteinExistence type="predicted"/>
<keyword evidence="2" id="KW-1185">Reference proteome</keyword>
<organism evidence="1 2">
    <name type="scientific">Dentiscutata erythropus</name>
    <dbReference type="NCBI Taxonomy" id="1348616"/>
    <lineage>
        <taxon>Eukaryota</taxon>
        <taxon>Fungi</taxon>
        <taxon>Fungi incertae sedis</taxon>
        <taxon>Mucoromycota</taxon>
        <taxon>Glomeromycotina</taxon>
        <taxon>Glomeromycetes</taxon>
        <taxon>Diversisporales</taxon>
        <taxon>Gigasporaceae</taxon>
        <taxon>Dentiscutata</taxon>
    </lineage>
</organism>
<accession>A0A9N9BZF2</accession>
<protein>
    <submittedName>
        <fullName evidence="1">13126_t:CDS:1</fullName>
    </submittedName>
</protein>
<dbReference type="OrthoDB" id="10475174at2759"/>
<dbReference type="AlphaFoldDB" id="A0A9N9BZF2"/>